<dbReference type="Proteomes" id="UP000318733">
    <property type="component" value="Unassembled WGS sequence"/>
</dbReference>
<organism evidence="2 3">
    <name type="scientific">Mucilaginibacter corticis</name>
    <dbReference type="NCBI Taxonomy" id="2597670"/>
    <lineage>
        <taxon>Bacteria</taxon>
        <taxon>Pseudomonadati</taxon>
        <taxon>Bacteroidota</taxon>
        <taxon>Sphingobacteriia</taxon>
        <taxon>Sphingobacteriales</taxon>
        <taxon>Sphingobacteriaceae</taxon>
        <taxon>Mucilaginibacter</taxon>
    </lineage>
</organism>
<dbReference type="OrthoDB" id="846150at2"/>
<dbReference type="InterPro" id="IPR001466">
    <property type="entry name" value="Beta-lactam-related"/>
</dbReference>
<sequence length="369" mass="41263">MTPKINLSAIIFIFLFLPMTGFSQLTAHENEVISKFSNRLKNDVAWDDLHGSISAAVIKGNKVIWANAFGYADKDRNILADTGTNYRIGSITKTFTATLLMLLVEDKKISLDDDVRKYVPEIAQLKGYSDKYKITFKQLASHTSGIKRHPDPDSYYFGDPTQWERLLLRAIPITSFASKPGKEFLYSDIGYAILGLALERASGESYISMLQRRIIEPLQMHDTYLLVPDTKITKLAVGLENVSGVVYIDIPFKQQSGMGYGLPAGSLYSTPSDLAKFVTSFIVKPQILSKSSIRKMEDISNVSDTYGLALMMHSGIGQNLIEHDGFVPGYTAQFVVDLDSKYSVIIMRNYNQGSTDLNEVAKKLLRDFF</sequence>
<evidence type="ECO:0000313" key="2">
    <source>
        <dbReference type="EMBL" id="TSJ39257.1"/>
    </source>
</evidence>
<comment type="caution">
    <text evidence="2">The sequence shown here is derived from an EMBL/GenBank/DDBJ whole genome shotgun (WGS) entry which is preliminary data.</text>
</comment>
<protein>
    <submittedName>
        <fullName evidence="2">Beta-lactamase family protein</fullName>
    </submittedName>
</protein>
<dbReference type="RefSeq" id="WP_144249295.1">
    <property type="nucleotide sequence ID" value="NZ_VLPK01000003.1"/>
</dbReference>
<feature type="domain" description="Beta-lactamase-related" evidence="1">
    <location>
        <begin position="52"/>
        <end position="356"/>
    </location>
</feature>
<gene>
    <name evidence="2" type="ORF">FO440_15995</name>
</gene>
<dbReference type="InterPro" id="IPR050491">
    <property type="entry name" value="AmpC-like"/>
</dbReference>
<dbReference type="Pfam" id="PF00144">
    <property type="entry name" value="Beta-lactamase"/>
    <property type="match status" value="1"/>
</dbReference>
<dbReference type="InterPro" id="IPR012338">
    <property type="entry name" value="Beta-lactam/transpept-like"/>
</dbReference>
<dbReference type="PANTHER" id="PTHR46825:SF9">
    <property type="entry name" value="BETA-LACTAMASE-RELATED DOMAIN-CONTAINING PROTEIN"/>
    <property type="match status" value="1"/>
</dbReference>
<dbReference type="SUPFAM" id="SSF56601">
    <property type="entry name" value="beta-lactamase/transpeptidase-like"/>
    <property type="match status" value="1"/>
</dbReference>
<dbReference type="Gene3D" id="3.40.710.10">
    <property type="entry name" value="DD-peptidase/beta-lactamase superfamily"/>
    <property type="match status" value="1"/>
</dbReference>
<keyword evidence="3" id="KW-1185">Reference proteome</keyword>
<dbReference type="AlphaFoldDB" id="A0A556MH65"/>
<reference evidence="2 3" key="1">
    <citation type="submission" date="2019-07" db="EMBL/GenBank/DDBJ databases">
        <authorList>
            <person name="Huq M.A."/>
        </authorList>
    </citation>
    <scope>NUCLEOTIDE SEQUENCE [LARGE SCALE GENOMIC DNA]</scope>
    <source>
        <strain evidence="2 3">MAH-19</strain>
    </source>
</reference>
<evidence type="ECO:0000259" key="1">
    <source>
        <dbReference type="Pfam" id="PF00144"/>
    </source>
</evidence>
<evidence type="ECO:0000313" key="3">
    <source>
        <dbReference type="Proteomes" id="UP000318733"/>
    </source>
</evidence>
<proteinExistence type="predicted"/>
<dbReference type="PANTHER" id="PTHR46825">
    <property type="entry name" value="D-ALANYL-D-ALANINE-CARBOXYPEPTIDASE/ENDOPEPTIDASE AMPH"/>
    <property type="match status" value="1"/>
</dbReference>
<dbReference type="EMBL" id="VLPK01000003">
    <property type="protein sequence ID" value="TSJ39257.1"/>
    <property type="molecule type" value="Genomic_DNA"/>
</dbReference>
<name>A0A556MH65_9SPHI</name>
<accession>A0A556MH65</accession>